<reference evidence="7 8" key="1">
    <citation type="journal article" date="2023" name="PLoS ONE">
        <title>Cytospora paraplurivora sp. nov. isolated from orchards with fruit tree decline syndrome in Ontario, Canada.</title>
        <authorList>
            <person name="Ilyukhin E."/>
            <person name="Nguyen H.D.T."/>
            <person name="Castle A.J."/>
            <person name="Ellouze W."/>
        </authorList>
    </citation>
    <scope>NUCLEOTIDE SEQUENCE [LARGE SCALE GENOMIC DNA]</scope>
    <source>
        <strain evidence="7 8">FDS-564</strain>
    </source>
</reference>
<feature type="transmembrane region" description="Helical" evidence="5">
    <location>
        <begin position="350"/>
        <end position="371"/>
    </location>
</feature>
<keyword evidence="2 5" id="KW-0812">Transmembrane</keyword>
<comment type="subcellular location">
    <subcellularLocation>
        <location evidence="1">Membrane</location>
        <topology evidence="1">Multi-pass membrane protein</topology>
    </subcellularLocation>
</comment>
<evidence type="ECO:0000256" key="2">
    <source>
        <dbReference type="ARBA" id="ARBA00022692"/>
    </source>
</evidence>
<dbReference type="InterPro" id="IPR011701">
    <property type="entry name" value="MFS"/>
</dbReference>
<proteinExistence type="predicted"/>
<dbReference type="PANTHER" id="PTHR23502:SF152">
    <property type="entry name" value="MAJOR FACILITATOR SUPERFAMILY (MFS) PROFILE DOMAIN-CONTAINING PROTEIN-RELATED"/>
    <property type="match status" value="1"/>
</dbReference>
<dbReference type="PANTHER" id="PTHR23502">
    <property type="entry name" value="MAJOR FACILITATOR SUPERFAMILY"/>
    <property type="match status" value="1"/>
</dbReference>
<dbReference type="InterPro" id="IPR036259">
    <property type="entry name" value="MFS_trans_sf"/>
</dbReference>
<evidence type="ECO:0000256" key="4">
    <source>
        <dbReference type="ARBA" id="ARBA00023136"/>
    </source>
</evidence>
<feature type="transmembrane region" description="Helical" evidence="5">
    <location>
        <begin position="142"/>
        <end position="160"/>
    </location>
</feature>
<feature type="domain" description="Major facilitator superfamily (MFS) profile" evidence="6">
    <location>
        <begin position="47"/>
        <end position="393"/>
    </location>
</feature>
<evidence type="ECO:0000256" key="5">
    <source>
        <dbReference type="SAM" id="Phobius"/>
    </source>
</evidence>
<feature type="transmembrane region" description="Helical" evidence="5">
    <location>
        <begin position="172"/>
        <end position="198"/>
    </location>
</feature>
<dbReference type="Proteomes" id="UP001320245">
    <property type="component" value="Unassembled WGS sequence"/>
</dbReference>
<name>A0AAN9YG05_9PEZI</name>
<dbReference type="InterPro" id="IPR020846">
    <property type="entry name" value="MFS_dom"/>
</dbReference>
<dbReference type="EMBL" id="JAJSPL020000022">
    <property type="protein sequence ID" value="KAK7739693.1"/>
    <property type="molecule type" value="Genomic_DNA"/>
</dbReference>
<evidence type="ECO:0000256" key="1">
    <source>
        <dbReference type="ARBA" id="ARBA00004141"/>
    </source>
</evidence>
<organism evidence="7 8">
    <name type="scientific">Cytospora paraplurivora</name>
    <dbReference type="NCBI Taxonomy" id="2898453"/>
    <lineage>
        <taxon>Eukaryota</taxon>
        <taxon>Fungi</taxon>
        <taxon>Dikarya</taxon>
        <taxon>Ascomycota</taxon>
        <taxon>Pezizomycotina</taxon>
        <taxon>Sordariomycetes</taxon>
        <taxon>Sordariomycetidae</taxon>
        <taxon>Diaporthales</taxon>
        <taxon>Cytosporaceae</taxon>
        <taxon>Cytospora</taxon>
    </lineage>
</organism>
<dbReference type="SUPFAM" id="SSF103473">
    <property type="entry name" value="MFS general substrate transporter"/>
    <property type="match status" value="1"/>
</dbReference>
<evidence type="ECO:0000313" key="8">
    <source>
        <dbReference type="Proteomes" id="UP001320245"/>
    </source>
</evidence>
<sequence length="393" mass="42241">MTQALPPKTPTASVFASHVVTVPGIARTPTRDSAPQAHLAMSRKVMILITAAWMCLAATFASTALFPANSEVAADFNTTTEIINYANAGLILAMAFSSFLWNPLSRLIGRKIAYLIAGMAFALFSVGAALSKTMATFVTMRILSGFESCFFLVAGQAMVAESFEARQRGTAVGFLMSGTTSGPAIVLGPLVGAVIVTLSHWRVIFWLQAGMALAGMISALIFVPWDVRPTTPTPSTVATEFNPLKVLRWLLNPNILFSYSLLTPVRYLIDPRFNLQTPLISGLFYLSPGAGFVLGTIGGGWWADLNVRKYIVKRGGIRIPEDRLHSGLVAFFLLLPGGTLTYGWCLDYVVGGLPLAAIAIFFSCLGLMMAISSLNTYTAGEALSFAYTQSYQC</sequence>
<feature type="transmembrane region" description="Helical" evidence="5">
    <location>
        <begin position="324"/>
        <end position="344"/>
    </location>
</feature>
<evidence type="ECO:0000313" key="7">
    <source>
        <dbReference type="EMBL" id="KAK7739693.1"/>
    </source>
</evidence>
<dbReference type="GO" id="GO:0022857">
    <property type="term" value="F:transmembrane transporter activity"/>
    <property type="evidence" value="ECO:0007669"/>
    <property type="project" value="InterPro"/>
</dbReference>
<evidence type="ECO:0000256" key="3">
    <source>
        <dbReference type="ARBA" id="ARBA00022989"/>
    </source>
</evidence>
<keyword evidence="3 5" id="KW-1133">Transmembrane helix</keyword>
<keyword evidence="8" id="KW-1185">Reference proteome</keyword>
<feature type="transmembrane region" description="Helical" evidence="5">
    <location>
        <begin position="204"/>
        <end position="225"/>
    </location>
</feature>
<dbReference type="AlphaFoldDB" id="A0AAN9YG05"/>
<accession>A0AAN9YG05</accession>
<feature type="transmembrane region" description="Helical" evidence="5">
    <location>
        <begin position="45"/>
        <end position="66"/>
    </location>
</feature>
<gene>
    <name evidence="7" type="ORF">SLS53_005661</name>
</gene>
<protein>
    <recommendedName>
        <fullName evidence="6">Major facilitator superfamily (MFS) profile domain-containing protein</fullName>
    </recommendedName>
</protein>
<comment type="caution">
    <text evidence="7">The sequence shown here is derived from an EMBL/GenBank/DDBJ whole genome shotgun (WGS) entry which is preliminary data.</text>
</comment>
<evidence type="ECO:0000259" key="6">
    <source>
        <dbReference type="PROSITE" id="PS50850"/>
    </source>
</evidence>
<feature type="transmembrane region" description="Helical" evidence="5">
    <location>
        <begin position="82"/>
        <end position="100"/>
    </location>
</feature>
<feature type="transmembrane region" description="Helical" evidence="5">
    <location>
        <begin position="282"/>
        <end position="303"/>
    </location>
</feature>
<dbReference type="Pfam" id="PF07690">
    <property type="entry name" value="MFS_1"/>
    <property type="match status" value="1"/>
</dbReference>
<dbReference type="PROSITE" id="PS50850">
    <property type="entry name" value="MFS"/>
    <property type="match status" value="1"/>
</dbReference>
<keyword evidence="4 5" id="KW-0472">Membrane</keyword>
<feature type="transmembrane region" description="Helical" evidence="5">
    <location>
        <begin position="112"/>
        <end position="130"/>
    </location>
</feature>
<dbReference type="GO" id="GO:0005886">
    <property type="term" value="C:plasma membrane"/>
    <property type="evidence" value="ECO:0007669"/>
    <property type="project" value="TreeGrafter"/>
</dbReference>
<dbReference type="Gene3D" id="1.20.1720.10">
    <property type="entry name" value="Multidrug resistance protein D"/>
    <property type="match status" value="1"/>
</dbReference>